<dbReference type="Proteomes" id="UP000243498">
    <property type="component" value="Unassembled WGS sequence"/>
</dbReference>
<organism evidence="3 4">
    <name type="scientific">Metarhizium rileyi (strain RCEF 4871)</name>
    <name type="common">Nomuraea rileyi</name>
    <dbReference type="NCBI Taxonomy" id="1649241"/>
    <lineage>
        <taxon>Eukaryota</taxon>
        <taxon>Fungi</taxon>
        <taxon>Dikarya</taxon>
        <taxon>Ascomycota</taxon>
        <taxon>Pezizomycotina</taxon>
        <taxon>Sordariomycetes</taxon>
        <taxon>Hypocreomycetidae</taxon>
        <taxon>Hypocreales</taxon>
        <taxon>Clavicipitaceae</taxon>
        <taxon>Metarhizium</taxon>
    </lineage>
</organism>
<feature type="compositionally biased region" description="Low complexity" evidence="1">
    <location>
        <begin position="359"/>
        <end position="370"/>
    </location>
</feature>
<gene>
    <name evidence="3" type="ORF">NOR_04250</name>
</gene>
<keyword evidence="2" id="KW-0472">Membrane</keyword>
<feature type="compositionally biased region" description="Basic and acidic residues" evidence="1">
    <location>
        <begin position="33"/>
        <end position="62"/>
    </location>
</feature>
<proteinExistence type="predicted"/>
<evidence type="ECO:0000256" key="2">
    <source>
        <dbReference type="SAM" id="Phobius"/>
    </source>
</evidence>
<sequence length="395" mass="42819">MLEYFTYKKVKKHRVEKAAREEARQEAQAASRTEPEPERVESRDNNGSRAHGDEAAVIRPDDESFLEELLASDDVPAPPLPPRLYSRDLDWPSDSEDAVPSASQPAAPTLDKDKDKNKDKSKSKSKEVKRPNRISALFTRSSKPKGGDSLRPLPAAEQEMETKDLSRVLDRLNLSVKNNKVISTDSSAALQSFTNVFKDLVNGVPTAYDDLMSIVDDKDGALAKGFDKLPASLKKLVTQLPDKITSSLGPELLAAAAASQGIKAESGGGLKGAAKSMFVPANLTQLVTKPGAIVGMLRAIVEVLKTRWPAFIGMNVMWGVALSILLFVLWYCHKRGREVRLQGQPAVDGSHRVEELPDDPALPAPEASEPVSTLRGDIEAEDEAVGAPRGSGRPS</sequence>
<dbReference type="AlphaFoldDB" id="A0A162HUW8"/>
<reference evidence="3 4" key="1">
    <citation type="journal article" date="2016" name="Genome Biol. Evol.">
        <title>Divergent and convergent evolution of fungal pathogenicity.</title>
        <authorList>
            <person name="Shang Y."/>
            <person name="Xiao G."/>
            <person name="Zheng P."/>
            <person name="Cen K."/>
            <person name="Zhan S."/>
            <person name="Wang C."/>
        </authorList>
    </citation>
    <scope>NUCLEOTIDE SEQUENCE [LARGE SCALE GENOMIC DNA]</scope>
    <source>
        <strain evidence="3 4">RCEF 4871</strain>
    </source>
</reference>
<feature type="region of interest" description="Disordered" evidence="1">
    <location>
        <begin position="13"/>
        <end position="162"/>
    </location>
</feature>
<protein>
    <recommendedName>
        <fullName evidence="5">Ring-like domain-containing protein</fullName>
    </recommendedName>
</protein>
<evidence type="ECO:0008006" key="5">
    <source>
        <dbReference type="Google" id="ProtNLM"/>
    </source>
</evidence>
<feature type="compositionally biased region" description="Basic and acidic residues" evidence="1">
    <location>
        <begin position="110"/>
        <end position="130"/>
    </location>
</feature>
<keyword evidence="2" id="KW-1133">Transmembrane helix</keyword>
<dbReference type="OrthoDB" id="5398191at2759"/>
<keyword evidence="4" id="KW-1185">Reference proteome</keyword>
<feature type="compositionally biased region" description="Basic and acidic residues" evidence="1">
    <location>
        <begin position="16"/>
        <end position="25"/>
    </location>
</feature>
<dbReference type="STRING" id="1081105.A0A162HUW8"/>
<comment type="caution">
    <text evidence="3">The sequence shown here is derived from an EMBL/GenBank/DDBJ whole genome shotgun (WGS) entry which is preliminary data.</text>
</comment>
<evidence type="ECO:0000313" key="3">
    <source>
        <dbReference type="EMBL" id="OAA43675.1"/>
    </source>
</evidence>
<feature type="region of interest" description="Disordered" evidence="1">
    <location>
        <begin position="345"/>
        <end position="395"/>
    </location>
</feature>
<evidence type="ECO:0000256" key="1">
    <source>
        <dbReference type="SAM" id="MobiDB-lite"/>
    </source>
</evidence>
<dbReference type="OMA" id="PAFIGMN"/>
<name>A0A162HUW8_METRR</name>
<keyword evidence="2" id="KW-0812">Transmembrane</keyword>
<evidence type="ECO:0000313" key="4">
    <source>
        <dbReference type="Proteomes" id="UP000243498"/>
    </source>
</evidence>
<accession>A0A162HUW8</accession>
<dbReference type="EMBL" id="AZHC01000011">
    <property type="protein sequence ID" value="OAA43675.1"/>
    <property type="molecule type" value="Genomic_DNA"/>
</dbReference>
<feature type="transmembrane region" description="Helical" evidence="2">
    <location>
        <begin position="308"/>
        <end position="332"/>
    </location>
</feature>